<dbReference type="Pfam" id="PF03116">
    <property type="entry name" value="NQR2_RnfD_RnfE"/>
    <property type="match status" value="1"/>
</dbReference>
<dbReference type="SUPFAM" id="SSF52343">
    <property type="entry name" value="Ferredoxin reductase-like, C-terminal NADP-linked domain"/>
    <property type="match status" value="1"/>
</dbReference>
<dbReference type="PANTHER" id="PTHR47354:SF5">
    <property type="entry name" value="PROTEIN RFBI"/>
    <property type="match status" value="1"/>
</dbReference>
<dbReference type="InterPro" id="IPR004338">
    <property type="entry name" value="NqrB/RnfD"/>
</dbReference>
<evidence type="ECO:0000256" key="3">
    <source>
        <dbReference type="ARBA" id="ARBA00022630"/>
    </source>
</evidence>
<keyword evidence="4" id="KW-0288">FMN</keyword>
<evidence type="ECO:0000256" key="1">
    <source>
        <dbReference type="ARBA" id="ARBA00022448"/>
    </source>
</evidence>
<evidence type="ECO:0000256" key="5">
    <source>
        <dbReference type="ARBA" id="ARBA00022692"/>
    </source>
</evidence>
<dbReference type="PANTHER" id="PTHR47354">
    <property type="entry name" value="NADH OXIDOREDUCTASE HCR"/>
    <property type="match status" value="1"/>
</dbReference>
<keyword evidence="6" id="KW-1278">Translocase</keyword>
<comment type="caution">
    <text evidence="11">The sequence shown here is derived from an EMBL/GenBank/DDBJ whole genome shotgun (WGS) entry which is preliminary data.</text>
</comment>
<dbReference type="InterPro" id="IPR017927">
    <property type="entry name" value="FAD-bd_FR_type"/>
</dbReference>
<dbReference type="InterPro" id="IPR039261">
    <property type="entry name" value="FNR_nucleotide-bd"/>
</dbReference>
<evidence type="ECO:0000256" key="7">
    <source>
        <dbReference type="ARBA" id="ARBA00022989"/>
    </source>
</evidence>
<dbReference type="AlphaFoldDB" id="A0A933KXF3"/>
<proteinExistence type="predicted"/>
<evidence type="ECO:0000313" key="12">
    <source>
        <dbReference type="Proteomes" id="UP000782610"/>
    </source>
</evidence>
<feature type="transmembrane region" description="Helical" evidence="9">
    <location>
        <begin position="45"/>
        <end position="64"/>
    </location>
</feature>
<keyword evidence="7 9" id="KW-1133">Transmembrane helix</keyword>
<dbReference type="PROSITE" id="PS51384">
    <property type="entry name" value="FAD_FR"/>
    <property type="match status" value="1"/>
</dbReference>
<accession>A0A933KXF3</accession>
<feature type="domain" description="FAD-binding FR-type" evidence="10">
    <location>
        <begin position="267"/>
        <end position="370"/>
    </location>
</feature>
<keyword evidence="2" id="KW-0597">Phosphoprotein</keyword>
<dbReference type="GO" id="GO:0016020">
    <property type="term" value="C:membrane"/>
    <property type="evidence" value="ECO:0007669"/>
    <property type="project" value="InterPro"/>
</dbReference>
<feature type="transmembrane region" description="Helical" evidence="9">
    <location>
        <begin position="18"/>
        <end position="38"/>
    </location>
</feature>
<dbReference type="InterPro" id="IPR001433">
    <property type="entry name" value="OxRdtase_FAD/NAD-bd"/>
</dbReference>
<feature type="transmembrane region" description="Helical" evidence="9">
    <location>
        <begin position="169"/>
        <end position="189"/>
    </location>
</feature>
<name>A0A933KXF3_9HYPH</name>
<gene>
    <name evidence="11" type="ORF">HY834_01500</name>
</gene>
<dbReference type="InterPro" id="IPR017938">
    <property type="entry name" value="Riboflavin_synthase-like_b-brl"/>
</dbReference>
<dbReference type="GO" id="GO:0016491">
    <property type="term" value="F:oxidoreductase activity"/>
    <property type="evidence" value="ECO:0007669"/>
    <property type="project" value="InterPro"/>
</dbReference>
<dbReference type="EMBL" id="JACRAF010000004">
    <property type="protein sequence ID" value="MBI4920399.1"/>
    <property type="molecule type" value="Genomic_DNA"/>
</dbReference>
<dbReference type="Gene3D" id="3.40.50.80">
    <property type="entry name" value="Nucleotide-binding domain of ferredoxin-NADP reductase (FNR) module"/>
    <property type="match status" value="1"/>
</dbReference>
<protein>
    <submittedName>
        <fullName evidence="11">RnfABCDGE type electron transport complex subunit D</fullName>
    </submittedName>
</protein>
<evidence type="ECO:0000256" key="6">
    <source>
        <dbReference type="ARBA" id="ARBA00022967"/>
    </source>
</evidence>
<dbReference type="PRINTS" id="PR00410">
    <property type="entry name" value="PHEHYDRXLASE"/>
</dbReference>
<keyword evidence="1" id="KW-0813">Transport</keyword>
<dbReference type="Proteomes" id="UP000782610">
    <property type="component" value="Unassembled WGS sequence"/>
</dbReference>
<evidence type="ECO:0000259" key="10">
    <source>
        <dbReference type="PROSITE" id="PS51384"/>
    </source>
</evidence>
<evidence type="ECO:0000313" key="11">
    <source>
        <dbReference type="EMBL" id="MBI4920399.1"/>
    </source>
</evidence>
<reference evidence="11" key="1">
    <citation type="submission" date="2020-07" db="EMBL/GenBank/DDBJ databases">
        <title>Huge and variable diversity of episymbiotic CPR bacteria and DPANN archaea in groundwater ecosystems.</title>
        <authorList>
            <person name="He C.Y."/>
            <person name="Keren R."/>
            <person name="Whittaker M."/>
            <person name="Farag I.F."/>
            <person name="Doudna J."/>
            <person name="Cate J.H.D."/>
            <person name="Banfield J.F."/>
        </authorList>
    </citation>
    <scope>NUCLEOTIDE SEQUENCE</scope>
    <source>
        <strain evidence="11">NC_groundwater_1586_Pr3_B-0.1um_66_15</strain>
    </source>
</reference>
<dbReference type="GO" id="GO:0055085">
    <property type="term" value="P:transmembrane transport"/>
    <property type="evidence" value="ECO:0007669"/>
    <property type="project" value="InterPro"/>
</dbReference>
<sequence>MIRWLDDFIDGTTMYRLVFYYLGGLLAVATVLGLFGLVPFDPTALVFSTVLIALTCWLANWLFARVFNTPVNVESAWITALILALIMNPVTATDVVGMGGLVWASVWAIASKYMLALGKKHVFNPAALGVALTALFLGQPATWWVAGNLTMLPFVLVGGLLIARKLQRFDLIGVFVLANVLTVALTTPADMVVQALTETLTHSPLFFLAFAMLTEPLTAPQARWPRLAYGALVGILASPTIHFGDFYLTPEIALLAGNAFAWIVSPKGRFALTLERIEEAANGAYDFVFSSDRRLAFQPGQYLEWTLGVPNADSRGNRRSFTIASAPTEDEVRLGVKFYPKPSTFKRALGTMQPGDQIYASQLAGNFVLPRNPNSKLAFLAGGIGITPFRSMLQYLLDRDERRDITMLYGTAEVADIAYRDVFDAADRDLGIRTVYAVANEPSPEPGMRTGFIDAKMIRAEIPDYRQRVFYISGPHAMVSLMQHTLRGMGVPHSRIKTDFFPGLA</sequence>
<dbReference type="Pfam" id="PF00175">
    <property type="entry name" value="NAD_binding_1"/>
    <property type="match status" value="1"/>
</dbReference>
<evidence type="ECO:0000256" key="8">
    <source>
        <dbReference type="ARBA" id="ARBA00023136"/>
    </source>
</evidence>
<keyword evidence="5 9" id="KW-0812">Transmembrane</keyword>
<keyword evidence="3" id="KW-0285">Flavoprotein</keyword>
<dbReference type="Gene3D" id="2.40.30.10">
    <property type="entry name" value="Translation factors"/>
    <property type="match status" value="1"/>
</dbReference>
<evidence type="ECO:0000256" key="2">
    <source>
        <dbReference type="ARBA" id="ARBA00022553"/>
    </source>
</evidence>
<dbReference type="InterPro" id="IPR050415">
    <property type="entry name" value="MRET"/>
</dbReference>
<keyword evidence="8 9" id="KW-0472">Membrane</keyword>
<feature type="transmembrane region" description="Helical" evidence="9">
    <location>
        <begin position="76"/>
        <end position="109"/>
    </location>
</feature>
<evidence type="ECO:0000256" key="4">
    <source>
        <dbReference type="ARBA" id="ARBA00022643"/>
    </source>
</evidence>
<evidence type="ECO:0000256" key="9">
    <source>
        <dbReference type="SAM" id="Phobius"/>
    </source>
</evidence>
<organism evidence="11 12">
    <name type="scientific">Devosia nanyangense</name>
    <dbReference type="NCBI Taxonomy" id="1228055"/>
    <lineage>
        <taxon>Bacteria</taxon>
        <taxon>Pseudomonadati</taxon>
        <taxon>Pseudomonadota</taxon>
        <taxon>Alphaproteobacteria</taxon>
        <taxon>Hyphomicrobiales</taxon>
        <taxon>Devosiaceae</taxon>
        <taxon>Devosia</taxon>
    </lineage>
</organism>
<dbReference type="SUPFAM" id="SSF63380">
    <property type="entry name" value="Riboflavin synthase domain-like"/>
    <property type="match status" value="1"/>
</dbReference>
<dbReference type="CDD" id="cd00322">
    <property type="entry name" value="FNR_like"/>
    <property type="match status" value="1"/>
</dbReference>
<feature type="transmembrane region" description="Helical" evidence="9">
    <location>
        <begin position="143"/>
        <end position="162"/>
    </location>
</feature>